<keyword evidence="1 2" id="KW-0378">Hydrolase</keyword>
<dbReference type="Proteomes" id="UP001530377">
    <property type="component" value="Unassembled WGS sequence"/>
</dbReference>
<dbReference type="InterPro" id="IPR006166">
    <property type="entry name" value="ERCC4_domain"/>
</dbReference>
<comment type="cofactor">
    <cofactor evidence="2">
        <name>Mg(2+)</name>
        <dbReference type="ChEBI" id="CHEBI:18420"/>
    </cofactor>
</comment>
<keyword evidence="2" id="KW-0479">Metal-binding</keyword>
<feature type="compositionally biased region" description="Basic and acidic residues" evidence="3">
    <location>
        <begin position="170"/>
        <end position="191"/>
    </location>
</feature>
<evidence type="ECO:0000256" key="1">
    <source>
        <dbReference type="ARBA" id="ARBA00022801"/>
    </source>
</evidence>
<dbReference type="InterPro" id="IPR011335">
    <property type="entry name" value="Restrct_endonuc-II-like"/>
</dbReference>
<evidence type="ECO:0000313" key="6">
    <source>
        <dbReference type="Proteomes" id="UP001530377"/>
    </source>
</evidence>
<dbReference type="GO" id="GO:0006308">
    <property type="term" value="P:DNA catabolic process"/>
    <property type="evidence" value="ECO:0007669"/>
    <property type="project" value="UniProtKB-UniRule"/>
</dbReference>
<dbReference type="EMBL" id="JALLPB020000475">
    <property type="protein sequence ID" value="KAL3808725.1"/>
    <property type="molecule type" value="Genomic_DNA"/>
</dbReference>
<dbReference type="AlphaFoldDB" id="A0ABD3RME3"/>
<reference evidence="5 6" key="1">
    <citation type="submission" date="2024-10" db="EMBL/GenBank/DDBJ databases">
        <title>Updated reference genomes for cyclostephanoid diatoms.</title>
        <authorList>
            <person name="Roberts W.R."/>
            <person name="Alverson A.J."/>
        </authorList>
    </citation>
    <scope>NUCLEOTIDE SEQUENCE [LARGE SCALE GENOMIC DNA]</scope>
    <source>
        <strain evidence="5 6">AJA228-03</strain>
    </source>
</reference>
<evidence type="ECO:0000256" key="3">
    <source>
        <dbReference type="SAM" id="MobiDB-lite"/>
    </source>
</evidence>
<dbReference type="EC" id="3.1.22.-" evidence="2"/>
<gene>
    <name evidence="5" type="ORF">ACHAXA_010891</name>
</gene>
<dbReference type="InterPro" id="IPR033309">
    <property type="entry name" value="Mus81"/>
</dbReference>
<comment type="subcellular location">
    <subcellularLocation>
        <location evidence="2">Nucleus</location>
    </subcellularLocation>
</comment>
<keyword evidence="2" id="KW-0539">Nucleus</keyword>
<keyword evidence="2" id="KW-0540">Nuclease</keyword>
<feature type="region of interest" description="Disordered" evidence="3">
    <location>
        <begin position="152"/>
        <end position="198"/>
    </location>
</feature>
<organism evidence="5 6">
    <name type="scientific">Cyclostephanos tholiformis</name>
    <dbReference type="NCBI Taxonomy" id="382380"/>
    <lineage>
        <taxon>Eukaryota</taxon>
        <taxon>Sar</taxon>
        <taxon>Stramenopiles</taxon>
        <taxon>Ochrophyta</taxon>
        <taxon>Bacillariophyta</taxon>
        <taxon>Coscinodiscophyceae</taxon>
        <taxon>Thalassiosirophycidae</taxon>
        <taxon>Stephanodiscales</taxon>
        <taxon>Stephanodiscaceae</taxon>
        <taxon>Cyclostephanos</taxon>
    </lineage>
</organism>
<evidence type="ECO:0000256" key="2">
    <source>
        <dbReference type="RuleBase" id="RU369042"/>
    </source>
</evidence>
<keyword evidence="2" id="KW-0460">Magnesium</keyword>
<evidence type="ECO:0000259" key="4">
    <source>
        <dbReference type="Pfam" id="PF02732"/>
    </source>
</evidence>
<keyword evidence="2" id="KW-0233">DNA recombination</keyword>
<protein>
    <recommendedName>
        <fullName evidence="2">Crossover junction endonuclease MUS81</fullName>
        <ecNumber evidence="2">3.1.22.-</ecNumber>
    </recommendedName>
</protein>
<comment type="caution">
    <text evidence="5">The sequence shown here is derived from an EMBL/GenBank/DDBJ whole genome shotgun (WGS) entry which is preliminary data.</text>
</comment>
<dbReference type="PANTHER" id="PTHR13451">
    <property type="entry name" value="CLASS II CROSSOVER JUNCTION ENDONUCLEASE MUS81"/>
    <property type="match status" value="1"/>
</dbReference>
<keyword evidence="2" id="KW-0255">Endonuclease</keyword>
<keyword evidence="6" id="KW-1185">Reference proteome</keyword>
<dbReference type="GO" id="GO:0005634">
    <property type="term" value="C:nucleus"/>
    <property type="evidence" value="ECO:0007669"/>
    <property type="project" value="UniProtKB-SubCell"/>
</dbReference>
<accession>A0ABD3RME3</accession>
<evidence type="ECO:0000313" key="5">
    <source>
        <dbReference type="EMBL" id="KAL3808725.1"/>
    </source>
</evidence>
<dbReference type="PANTHER" id="PTHR13451:SF0">
    <property type="entry name" value="CROSSOVER JUNCTION ENDONUCLEASE MUS81"/>
    <property type="match status" value="1"/>
</dbReference>
<dbReference type="GO" id="GO:0000727">
    <property type="term" value="P:double-strand break repair via break-induced replication"/>
    <property type="evidence" value="ECO:0007669"/>
    <property type="project" value="UniProtKB-UniRule"/>
</dbReference>
<dbReference type="Gene3D" id="3.40.50.10130">
    <property type="match status" value="1"/>
</dbReference>
<dbReference type="GO" id="GO:0008821">
    <property type="term" value="F:crossover junction DNA endonuclease activity"/>
    <property type="evidence" value="ECO:0007669"/>
    <property type="project" value="UniProtKB-UniRule"/>
</dbReference>
<comment type="subunit">
    <text evidence="2">Interacts with EME1.</text>
</comment>
<comment type="similarity">
    <text evidence="2">Belongs to the XPF family.</text>
</comment>
<dbReference type="GO" id="GO:0003677">
    <property type="term" value="F:DNA binding"/>
    <property type="evidence" value="ECO:0007669"/>
    <property type="project" value="UniProtKB-UniRule"/>
</dbReference>
<dbReference type="GO" id="GO:0048476">
    <property type="term" value="C:Holliday junction resolvase complex"/>
    <property type="evidence" value="ECO:0007669"/>
    <property type="project" value="UniProtKB-UniRule"/>
</dbReference>
<proteinExistence type="inferred from homology"/>
<name>A0ABD3RME3_9STRA</name>
<dbReference type="SUPFAM" id="SSF52980">
    <property type="entry name" value="Restriction endonuclease-like"/>
    <property type="match status" value="1"/>
</dbReference>
<feature type="domain" description="ERCC4" evidence="4">
    <location>
        <begin position="240"/>
        <end position="368"/>
    </location>
</feature>
<keyword evidence="2" id="KW-0227">DNA damage</keyword>
<comment type="function">
    <text evidence="2">Interacts with EME1 to form a DNA structure-specific endonuclease with substrate preference for branched DNA structures with a 5'-end at the branch nick. Typical substrates include 3'-flap structures, D-loops, replication forks and nicked Holliday junctions. May be required in mitosis for the processing of stalled or collapsed replication fork intermediates. May be required in meiosis for the repair of meiosis-specific double strand breaks subsequent to single-end invasion (SEI).</text>
</comment>
<dbReference type="GO" id="GO:0046872">
    <property type="term" value="F:metal ion binding"/>
    <property type="evidence" value="ECO:0007669"/>
    <property type="project" value="UniProtKB-UniRule"/>
</dbReference>
<sequence length="605" mass="67281">MRSELTGSSVVMDVITIDSSDDDDEAASEIIRKEGAVMTSTSRDVLNVLSDDDDSSTSSDDIIWKTMGLSSRAKNFDSVADNDALPGMFTERCVIGPMGNADESRRVAQFEDGSVSSSGLDIDETISIPPYYESDESSISSADSIWDKSGLAPRGVAATSPDPPAAISPDLHDSKSDRARTSEDAADDERAGSTPLEVPSSVGGTWRIVLLMDHREFGCANDFLNTVQGRINERFGGEFAEITTLPAADYMFVSRLISNATGEVMEERVLDMIIERKNVKDVCHCLIASSKKYKPLSFFNAQMYKLQHSGISKKLFLMEGDEDNTKNMFAGAKSNMEKERRLKRLENGEFDGVDLICTRNRFDTLAFLIQQLESFQKSFNPMHPPTKTMEQLKLHINEQMKAPTFLEYLRLRSQSGVGDVKAMKVIMDPTLNWDKAFVSPCSTKMTKSSLNDRATFWPAKSINAKDRTCINPYRFTSKQPSAIVNKVPKSENDCQLDSKCGICNVYIDIWLEKEIMPCSRVAACGAIFHKSCLKSYEDCDGCIICKSQNQFSTKYRERGVARKANENRESDCDYNYDDRCSTINNGLLDSAKRSAPVIALDTDDE</sequence>
<keyword evidence="2" id="KW-0234">DNA repair</keyword>
<dbReference type="Pfam" id="PF02732">
    <property type="entry name" value="ERCC4"/>
    <property type="match status" value="1"/>
</dbReference>